<dbReference type="GO" id="GO:0003676">
    <property type="term" value="F:nucleic acid binding"/>
    <property type="evidence" value="ECO:0007669"/>
    <property type="project" value="InterPro"/>
</dbReference>
<feature type="compositionally biased region" description="Polar residues" evidence="2">
    <location>
        <begin position="195"/>
        <end position="210"/>
    </location>
</feature>
<dbReference type="InterPro" id="IPR040256">
    <property type="entry name" value="At4g02000-like"/>
</dbReference>
<dbReference type="GO" id="GO:0008270">
    <property type="term" value="F:zinc ion binding"/>
    <property type="evidence" value="ECO:0007669"/>
    <property type="project" value="UniProtKB-KW"/>
</dbReference>
<evidence type="ECO:0000313" key="4">
    <source>
        <dbReference type="EMBL" id="KAL0395136.1"/>
    </source>
</evidence>
<reference evidence="4" key="1">
    <citation type="submission" date="2020-06" db="EMBL/GenBank/DDBJ databases">
        <authorList>
            <person name="Li T."/>
            <person name="Hu X."/>
            <person name="Zhang T."/>
            <person name="Song X."/>
            <person name="Zhang H."/>
            <person name="Dai N."/>
            <person name="Sheng W."/>
            <person name="Hou X."/>
            <person name="Wei L."/>
        </authorList>
    </citation>
    <scope>NUCLEOTIDE SEQUENCE</scope>
    <source>
        <strain evidence="4">KEN1</strain>
        <tissue evidence="4">Leaf</tissue>
    </source>
</reference>
<dbReference type="InterPro" id="IPR001878">
    <property type="entry name" value="Znf_CCHC"/>
</dbReference>
<dbReference type="AlphaFoldDB" id="A0AAW2SRD4"/>
<organism evidence="4">
    <name type="scientific">Sesamum latifolium</name>
    <dbReference type="NCBI Taxonomy" id="2727402"/>
    <lineage>
        <taxon>Eukaryota</taxon>
        <taxon>Viridiplantae</taxon>
        <taxon>Streptophyta</taxon>
        <taxon>Embryophyta</taxon>
        <taxon>Tracheophyta</taxon>
        <taxon>Spermatophyta</taxon>
        <taxon>Magnoliopsida</taxon>
        <taxon>eudicotyledons</taxon>
        <taxon>Gunneridae</taxon>
        <taxon>Pentapetalae</taxon>
        <taxon>asterids</taxon>
        <taxon>lamiids</taxon>
        <taxon>Lamiales</taxon>
        <taxon>Pedaliaceae</taxon>
        <taxon>Sesamum</taxon>
    </lineage>
</organism>
<comment type="caution">
    <text evidence="4">The sequence shown here is derived from an EMBL/GenBank/DDBJ whole genome shotgun (WGS) entry which is preliminary data.</text>
</comment>
<dbReference type="EMBL" id="JACGWN010000016">
    <property type="protein sequence ID" value="KAL0395136.1"/>
    <property type="molecule type" value="Genomic_DNA"/>
</dbReference>
<sequence>MLNPVKGLEMRLLEGERFLIRFHHIIDRNRALDGCPWSFEKNALILSRIGVNENPLSVNLDWCEFFVHVHDLPLSKMNFGIASLIGNSLGKFKDLEMDEFGRAWAYSIRIRVAINVTKPLVRVLRVSTTSGEELIMSFTYERLQNFCYLCGRLGHTSNCCELRFEDGFEDLGEDTPYGPWLRAPPNIGGFRKTSKSPQSAPVERQSQSNPARGPEIFGFSGACDPATSNIGKGKGIAHDHHLSSKSHHHQCSFNFEDEVQSVAPDIGTHPCAKHGNASCDVPSDSVEMVVPASSLPLPYDPHPVRDVNDDFSLSATDVGVPGLVGTPELDRVGFPMELEETLISVPVRFAARAKGPLGNHAVDVGGCSACLVEQKRGRKPEVLEFGVALSREGKRHHLLNDESDVLLEEAATQPRRTS</sequence>
<accession>A0AAW2SRD4</accession>
<protein>
    <recommendedName>
        <fullName evidence="3">CCHC-type domain-containing protein</fullName>
    </recommendedName>
</protein>
<name>A0AAW2SRD4_9LAMI</name>
<evidence type="ECO:0000259" key="3">
    <source>
        <dbReference type="PROSITE" id="PS50158"/>
    </source>
</evidence>
<keyword evidence="1" id="KW-0863">Zinc-finger</keyword>
<dbReference type="InterPro" id="IPR025836">
    <property type="entry name" value="Zn_knuckle_CX2CX4HX4C"/>
</dbReference>
<dbReference type="PROSITE" id="PS50158">
    <property type="entry name" value="ZF_CCHC"/>
    <property type="match status" value="1"/>
</dbReference>
<dbReference type="PANTHER" id="PTHR31286">
    <property type="entry name" value="GLYCINE-RICH CELL WALL STRUCTURAL PROTEIN 1.8-LIKE"/>
    <property type="match status" value="1"/>
</dbReference>
<proteinExistence type="predicted"/>
<dbReference type="PANTHER" id="PTHR31286:SF153">
    <property type="entry name" value="DUF4283 DOMAIN PROTEIN"/>
    <property type="match status" value="1"/>
</dbReference>
<feature type="domain" description="CCHC-type" evidence="3">
    <location>
        <begin position="147"/>
        <end position="160"/>
    </location>
</feature>
<feature type="region of interest" description="Disordered" evidence="2">
    <location>
        <begin position="188"/>
        <end position="215"/>
    </location>
</feature>
<reference evidence="4" key="2">
    <citation type="journal article" date="2024" name="Plant">
        <title>Genomic evolution and insights into agronomic trait innovations of Sesamum species.</title>
        <authorList>
            <person name="Miao H."/>
            <person name="Wang L."/>
            <person name="Qu L."/>
            <person name="Liu H."/>
            <person name="Sun Y."/>
            <person name="Le M."/>
            <person name="Wang Q."/>
            <person name="Wei S."/>
            <person name="Zheng Y."/>
            <person name="Lin W."/>
            <person name="Duan Y."/>
            <person name="Cao H."/>
            <person name="Xiong S."/>
            <person name="Wang X."/>
            <person name="Wei L."/>
            <person name="Li C."/>
            <person name="Ma Q."/>
            <person name="Ju M."/>
            <person name="Zhao R."/>
            <person name="Li G."/>
            <person name="Mu C."/>
            <person name="Tian Q."/>
            <person name="Mei H."/>
            <person name="Zhang T."/>
            <person name="Gao T."/>
            <person name="Zhang H."/>
        </authorList>
    </citation>
    <scope>NUCLEOTIDE SEQUENCE</scope>
    <source>
        <strain evidence="4">KEN1</strain>
    </source>
</reference>
<keyword evidence="1" id="KW-0479">Metal-binding</keyword>
<dbReference type="Pfam" id="PF14392">
    <property type="entry name" value="zf-CCHC_4"/>
    <property type="match status" value="1"/>
</dbReference>
<keyword evidence="1" id="KW-0862">Zinc</keyword>
<gene>
    <name evidence="4" type="ORF">Slati_4479800</name>
</gene>
<evidence type="ECO:0000256" key="2">
    <source>
        <dbReference type="SAM" id="MobiDB-lite"/>
    </source>
</evidence>
<evidence type="ECO:0000256" key="1">
    <source>
        <dbReference type="PROSITE-ProRule" id="PRU00047"/>
    </source>
</evidence>